<dbReference type="InterPro" id="IPR036390">
    <property type="entry name" value="WH_DNA-bd_sf"/>
</dbReference>
<dbReference type="PANTHER" id="PTHR22792">
    <property type="entry name" value="LUPUS LA PROTEIN-RELATED"/>
    <property type="match status" value="1"/>
</dbReference>
<dbReference type="EMBL" id="KQ483562">
    <property type="protein sequence ID" value="KYP46307.1"/>
    <property type="molecule type" value="Genomic_DNA"/>
</dbReference>
<protein>
    <submittedName>
        <fullName evidence="5">La-related protein 1B</fullName>
    </submittedName>
</protein>
<dbReference type="Gramene" id="C.cajan_30733.t">
    <property type="protein sequence ID" value="C.cajan_30733.t"/>
    <property type="gene ID" value="C.cajan_30733"/>
</dbReference>
<evidence type="ECO:0000313" key="5">
    <source>
        <dbReference type="EMBL" id="KYP46307.1"/>
    </source>
</evidence>
<dbReference type="STRING" id="3821.A0A151RUU0"/>
<dbReference type="SUPFAM" id="SSF46785">
    <property type="entry name" value="Winged helix' DNA-binding domain"/>
    <property type="match status" value="1"/>
</dbReference>
<feature type="region of interest" description="Disordered" evidence="3">
    <location>
        <begin position="484"/>
        <end position="517"/>
    </location>
</feature>
<dbReference type="Pfam" id="PF05383">
    <property type="entry name" value="La"/>
    <property type="match status" value="1"/>
</dbReference>
<feature type="compositionally biased region" description="Low complexity" evidence="3">
    <location>
        <begin position="66"/>
        <end position="79"/>
    </location>
</feature>
<feature type="domain" description="HTH La-type RNA-binding" evidence="4">
    <location>
        <begin position="356"/>
        <end position="448"/>
    </location>
</feature>
<dbReference type="Proteomes" id="UP000075243">
    <property type="component" value="Unassembled WGS sequence"/>
</dbReference>
<reference evidence="5" key="1">
    <citation type="journal article" date="2012" name="Nat. Biotechnol.">
        <title>Draft genome sequence of pigeonpea (Cajanus cajan), an orphan legume crop of resource-poor farmers.</title>
        <authorList>
            <person name="Varshney R.K."/>
            <person name="Chen W."/>
            <person name="Li Y."/>
            <person name="Bharti A.K."/>
            <person name="Saxena R.K."/>
            <person name="Schlueter J.A."/>
            <person name="Donoghue M.T."/>
            <person name="Azam S."/>
            <person name="Fan G."/>
            <person name="Whaley A.M."/>
            <person name="Farmer A.D."/>
            <person name="Sheridan J."/>
            <person name="Iwata A."/>
            <person name="Tuteja R."/>
            <person name="Penmetsa R.V."/>
            <person name="Wu W."/>
            <person name="Upadhyaya H.D."/>
            <person name="Yang S.P."/>
            <person name="Shah T."/>
            <person name="Saxena K.B."/>
            <person name="Michael T."/>
            <person name="McCombie W.R."/>
            <person name="Yang B."/>
            <person name="Zhang G."/>
            <person name="Yang H."/>
            <person name="Wang J."/>
            <person name="Spillane C."/>
            <person name="Cook D.R."/>
            <person name="May G.D."/>
            <person name="Xu X."/>
            <person name="Jackson S.A."/>
        </authorList>
    </citation>
    <scope>NUCLEOTIDE SEQUENCE [LARGE SCALE GENOMIC DNA]</scope>
</reference>
<gene>
    <name evidence="5" type="ORF">KK1_032110</name>
</gene>
<name>A0A151RUU0_CAJCA</name>
<dbReference type="SMART" id="SM00715">
    <property type="entry name" value="LA"/>
    <property type="match status" value="1"/>
</dbReference>
<evidence type="ECO:0000259" key="4">
    <source>
        <dbReference type="PROSITE" id="PS50961"/>
    </source>
</evidence>
<dbReference type="PANTHER" id="PTHR22792:SF155">
    <property type="entry name" value="LA-RELATED PROTEIN 1C-LIKE"/>
    <property type="match status" value="1"/>
</dbReference>
<evidence type="ECO:0000256" key="2">
    <source>
        <dbReference type="PROSITE-ProRule" id="PRU00332"/>
    </source>
</evidence>
<feature type="compositionally biased region" description="Polar residues" evidence="3">
    <location>
        <begin position="1"/>
        <end position="20"/>
    </location>
</feature>
<dbReference type="InterPro" id="IPR006630">
    <property type="entry name" value="La_HTH"/>
</dbReference>
<feature type="compositionally biased region" description="Polar residues" evidence="3">
    <location>
        <begin position="116"/>
        <end position="150"/>
    </location>
</feature>
<dbReference type="AlphaFoldDB" id="A0A151RUU0"/>
<evidence type="ECO:0000256" key="1">
    <source>
        <dbReference type="ARBA" id="ARBA00022884"/>
    </source>
</evidence>
<evidence type="ECO:0000313" key="6">
    <source>
        <dbReference type="Proteomes" id="UP000075243"/>
    </source>
</evidence>
<evidence type="ECO:0000256" key="3">
    <source>
        <dbReference type="SAM" id="MobiDB-lite"/>
    </source>
</evidence>
<keyword evidence="6" id="KW-1185">Reference proteome</keyword>
<feature type="compositionally biased region" description="Polar residues" evidence="3">
    <location>
        <begin position="281"/>
        <end position="292"/>
    </location>
</feature>
<feature type="compositionally biased region" description="Polar residues" evidence="3">
    <location>
        <begin position="484"/>
        <end position="493"/>
    </location>
</feature>
<dbReference type="InterPro" id="IPR045180">
    <property type="entry name" value="La_dom_prot"/>
</dbReference>
<dbReference type="PROSITE" id="PS50961">
    <property type="entry name" value="HTH_LA"/>
    <property type="match status" value="1"/>
</dbReference>
<dbReference type="CDD" id="cd07323">
    <property type="entry name" value="LAM"/>
    <property type="match status" value="1"/>
</dbReference>
<feature type="compositionally biased region" description="Pro residues" evidence="3">
    <location>
        <begin position="192"/>
        <end position="202"/>
    </location>
</feature>
<dbReference type="OMA" id="ERWEIWL"/>
<feature type="region of interest" description="Disordered" evidence="3">
    <location>
        <begin position="1"/>
        <end position="313"/>
    </location>
</feature>
<feature type="compositionally biased region" description="Polar residues" evidence="3">
    <location>
        <begin position="500"/>
        <end position="517"/>
    </location>
</feature>
<feature type="compositionally biased region" description="Polar residues" evidence="3">
    <location>
        <begin position="172"/>
        <end position="186"/>
    </location>
</feature>
<sequence length="517" mass="55734">MVTTTVDSSSNHHSPTSVAENPNFPRKNLPSPWAQVVRGADSEPNHQSPPSSSSSSSLDSVTSNGASAAVDACDAAVKPAWKRPSNEVADVGPGPVMGAVSWPALSESTKPAAKLTSESSAKTATDDGSLTTPQGPVISDSPQKQGTGNVKPSPAMNHGMVNRQRSMKRGGANSNNVVPGPAQNNFSTPSPNLSPPPPPPFPVLQMPPSTFAHGIPGAPVPIPRDPYRNNNWDTRPPLGGFMPPMNEHRSPSRRSNAGHHPRDGSYHNSYGNRRDQDRGSYANTRDTHVNQQRIPPRGLMRPPPPNPASFMGPQPIRPFPNPAGFPEFYYFPTLQFESFGGMPFFTHAPPPAMFFPVAETPLTNTIVNQIDYYFSDANLVKDEYLRSNMDEQGWVPITLIASFPRVRSLTSNIKLILDSLRTSTVVEVQAMEGDKLRRRNEWIKWLPSAQLRAKAGSISPSGSSYNNLAADFEKITVDETITEDVNSVPTTNDAAAEGEFSSQSQVPNGDATTASSN</sequence>
<dbReference type="GO" id="GO:0003723">
    <property type="term" value="F:RNA binding"/>
    <property type="evidence" value="ECO:0007669"/>
    <property type="project" value="UniProtKB-UniRule"/>
</dbReference>
<organism evidence="5 6">
    <name type="scientific">Cajanus cajan</name>
    <name type="common">Pigeon pea</name>
    <name type="synonym">Cajanus indicus</name>
    <dbReference type="NCBI Taxonomy" id="3821"/>
    <lineage>
        <taxon>Eukaryota</taxon>
        <taxon>Viridiplantae</taxon>
        <taxon>Streptophyta</taxon>
        <taxon>Embryophyta</taxon>
        <taxon>Tracheophyta</taxon>
        <taxon>Spermatophyta</taxon>
        <taxon>Magnoliopsida</taxon>
        <taxon>eudicotyledons</taxon>
        <taxon>Gunneridae</taxon>
        <taxon>Pentapetalae</taxon>
        <taxon>rosids</taxon>
        <taxon>fabids</taxon>
        <taxon>Fabales</taxon>
        <taxon>Fabaceae</taxon>
        <taxon>Papilionoideae</taxon>
        <taxon>50 kb inversion clade</taxon>
        <taxon>NPAAA clade</taxon>
        <taxon>indigoferoid/millettioid clade</taxon>
        <taxon>Phaseoleae</taxon>
        <taxon>Cajanus</taxon>
    </lineage>
</organism>
<accession>A0A151RUU0</accession>
<keyword evidence="1 2" id="KW-0694">RNA-binding</keyword>
<dbReference type="InterPro" id="IPR036388">
    <property type="entry name" value="WH-like_DNA-bd_sf"/>
</dbReference>
<dbReference type="Gene3D" id="1.10.10.10">
    <property type="entry name" value="Winged helix-like DNA-binding domain superfamily/Winged helix DNA-binding domain"/>
    <property type="match status" value="1"/>
</dbReference>
<feature type="compositionally biased region" description="Low complexity" evidence="3">
    <location>
        <begin position="48"/>
        <end position="57"/>
    </location>
</feature>
<proteinExistence type="predicted"/>